<dbReference type="PANTHER" id="PTHR30349:SF41">
    <property type="entry name" value="INTEGRASE_RECOMBINASE PROTEIN MJ0367-RELATED"/>
    <property type="match status" value="1"/>
</dbReference>
<keyword evidence="2" id="KW-0233">DNA recombination</keyword>
<gene>
    <name evidence="5" type="ORF">A45J_2710</name>
</gene>
<dbReference type="GO" id="GO:0003677">
    <property type="term" value="F:DNA binding"/>
    <property type="evidence" value="ECO:0007669"/>
    <property type="project" value="UniProtKB-KW"/>
</dbReference>
<keyword evidence="1" id="KW-0238">DNA-binding</keyword>
<dbReference type="PANTHER" id="PTHR30349">
    <property type="entry name" value="PHAGE INTEGRASE-RELATED"/>
    <property type="match status" value="1"/>
</dbReference>
<evidence type="ECO:0000313" key="5">
    <source>
        <dbReference type="EMBL" id="GER94944.1"/>
    </source>
</evidence>
<evidence type="ECO:0000256" key="2">
    <source>
        <dbReference type="ARBA" id="ARBA00023172"/>
    </source>
</evidence>
<evidence type="ECO:0000256" key="1">
    <source>
        <dbReference type="ARBA" id="ARBA00023125"/>
    </source>
</evidence>
<proteinExistence type="predicted"/>
<comment type="caution">
    <text evidence="5">The sequence shown here is derived from an EMBL/GenBank/DDBJ whole genome shotgun (WGS) entry which is preliminary data.</text>
</comment>
<reference evidence="5" key="1">
    <citation type="submission" date="2019-10" db="EMBL/GenBank/DDBJ databases">
        <title>Metagenomic sequencing of thiosulfate-disproportionating enrichment culture.</title>
        <authorList>
            <person name="Umezawa K."/>
            <person name="Kojima H."/>
            <person name="Fukui M."/>
        </authorList>
    </citation>
    <scope>NUCLEOTIDE SEQUENCE</scope>
    <source>
        <strain evidence="5">45J</strain>
    </source>
</reference>
<dbReference type="PROSITE" id="PS51898">
    <property type="entry name" value="TYR_RECOMBINASE"/>
    <property type="match status" value="1"/>
</dbReference>
<dbReference type="InterPro" id="IPR010998">
    <property type="entry name" value="Integrase_recombinase_N"/>
</dbReference>
<protein>
    <recommendedName>
        <fullName evidence="6">Integrase</fullName>
    </recommendedName>
</protein>
<evidence type="ECO:0008006" key="6">
    <source>
        <dbReference type="Google" id="ProtNLM"/>
    </source>
</evidence>
<dbReference type="InterPro" id="IPR013762">
    <property type="entry name" value="Integrase-like_cat_sf"/>
</dbReference>
<dbReference type="PROSITE" id="PS51900">
    <property type="entry name" value="CB"/>
    <property type="match status" value="1"/>
</dbReference>
<dbReference type="EMBL" id="BLAB01000002">
    <property type="protein sequence ID" value="GER94944.1"/>
    <property type="molecule type" value="Genomic_DNA"/>
</dbReference>
<dbReference type="InterPro" id="IPR011010">
    <property type="entry name" value="DNA_brk_join_enz"/>
</dbReference>
<dbReference type="GO" id="GO:0015074">
    <property type="term" value="P:DNA integration"/>
    <property type="evidence" value="ECO:0007669"/>
    <property type="project" value="InterPro"/>
</dbReference>
<dbReference type="Gene3D" id="1.10.443.10">
    <property type="entry name" value="Intergrase catalytic core"/>
    <property type="match status" value="1"/>
</dbReference>
<dbReference type="GO" id="GO:0006310">
    <property type="term" value="P:DNA recombination"/>
    <property type="evidence" value="ECO:0007669"/>
    <property type="project" value="UniProtKB-KW"/>
</dbReference>
<feature type="domain" description="Tyr recombinase" evidence="3">
    <location>
        <begin position="207"/>
        <end position="393"/>
    </location>
</feature>
<dbReference type="AlphaFoldDB" id="A0A5J4L088"/>
<dbReference type="InterPro" id="IPR025269">
    <property type="entry name" value="SAM-like_dom"/>
</dbReference>
<name>A0A5J4L088_9ZZZZ</name>
<sequence>MASLYIHKQHGWQIHYTIYFLDGSRAKKIKYSCVKQKAILLHHDADKLEFLSLKGQLTQEEIAYFIHRKLITTDEAGMLTKDEVPLIDPASVSWDSLKKAYKSHIQTVGSQTTKDTYPYLAEKIIHYFKTEKNIHPLRVNETDIKAFISWLRTKGCTKGANVRGCAKATCNKYLQALRVMFDWLIDEKLIKENPARKVKTFSELDEKTPRILFPDEFLKFKNGLKDNIHLLHGYFAEIMLTYIMTGLRRSELLNLKLKDINFDHGYIVVHKDNNIKRGRSIHIHPQLMNIFKSVIRKNISRNGTQKEDNYFFGGGSAPLVRHDVMTRTFDRFREAIKMPKGLTLHSLRHTFITYMLSDGADLRDVMIYTGHKKLSTLQKYLHLIPKSKPAITSLSFGGEIDKLTRINTTKKLLKTTLKTIKKA</sequence>
<dbReference type="CDD" id="cd00397">
    <property type="entry name" value="DNA_BRE_C"/>
    <property type="match status" value="1"/>
</dbReference>
<dbReference type="Pfam" id="PF00589">
    <property type="entry name" value="Phage_integrase"/>
    <property type="match status" value="1"/>
</dbReference>
<organism evidence="5">
    <name type="scientific">hot springs metagenome</name>
    <dbReference type="NCBI Taxonomy" id="433727"/>
    <lineage>
        <taxon>unclassified sequences</taxon>
        <taxon>metagenomes</taxon>
        <taxon>ecological metagenomes</taxon>
    </lineage>
</organism>
<dbReference type="InterPro" id="IPR044068">
    <property type="entry name" value="CB"/>
</dbReference>
<dbReference type="Gene3D" id="1.10.150.130">
    <property type="match status" value="1"/>
</dbReference>
<evidence type="ECO:0000259" key="3">
    <source>
        <dbReference type="PROSITE" id="PS51898"/>
    </source>
</evidence>
<dbReference type="Pfam" id="PF13102">
    <property type="entry name" value="Phage_int_SAM_5"/>
    <property type="match status" value="1"/>
</dbReference>
<dbReference type="InterPro" id="IPR050090">
    <property type="entry name" value="Tyrosine_recombinase_XerCD"/>
</dbReference>
<evidence type="ECO:0000259" key="4">
    <source>
        <dbReference type="PROSITE" id="PS51900"/>
    </source>
</evidence>
<dbReference type="InterPro" id="IPR002104">
    <property type="entry name" value="Integrase_catalytic"/>
</dbReference>
<dbReference type="SUPFAM" id="SSF56349">
    <property type="entry name" value="DNA breaking-rejoining enzymes"/>
    <property type="match status" value="1"/>
</dbReference>
<feature type="domain" description="Core-binding (CB)" evidence="4">
    <location>
        <begin position="85"/>
        <end position="185"/>
    </location>
</feature>
<accession>A0A5J4L088</accession>